<keyword evidence="6 7" id="KW-0472">Membrane</keyword>
<evidence type="ECO:0000313" key="10">
    <source>
        <dbReference type="Proteomes" id="UP000070394"/>
    </source>
</evidence>
<feature type="domain" description="ABC transmembrane type-1" evidence="8">
    <location>
        <begin position="1"/>
        <end position="110"/>
    </location>
</feature>
<gene>
    <name evidence="9" type="ORF">HMPREF1866_00268</name>
</gene>
<dbReference type="PATRIC" id="fig|467210.3.peg.264"/>
<dbReference type="Gene3D" id="1.10.3720.10">
    <property type="entry name" value="MetI-like"/>
    <property type="match status" value="1"/>
</dbReference>
<dbReference type="AlphaFoldDB" id="A0A133ZZF2"/>
<keyword evidence="5 7" id="KW-1133">Transmembrane helix</keyword>
<dbReference type="EMBL" id="LSDA01000010">
    <property type="protein sequence ID" value="KXB60818.1"/>
    <property type="molecule type" value="Genomic_DNA"/>
</dbReference>
<dbReference type="InterPro" id="IPR035906">
    <property type="entry name" value="MetI-like_sf"/>
</dbReference>
<evidence type="ECO:0000313" key="9">
    <source>
        <dbReference type="EMBL" id="KXB60818.1"/>
    </source>
</evidence>
<dbReference type="InterPro" id="IPR000515">
    <property type="entry name" value="MetI-like"/>
</dbReference>
<protein>
    <recommendedName>
        <fullName evidence="8">ABC transmembrane type-1 domain-containing protein</fullName>
    </recommendedName>
</protein>
<dbReference type="CDD" id="cd06261">
    <property type="entry name" value="TM_PBP2"/>
    <property type="match status" value="1"/>
</dbReference>
<keyword evidence="4 7" id="KW-0812">Transmembrane</keyword>
<dbReference type="PANTHER" id="PTHR32243:SF18">
    <property type="entry name" value="INNER MEMBRANE ABC TRANSPORTER PERMEASE PROTEIN YCJP"/>
    <property type="match status" value="1"/>
</dbReference>
<comment type="subcellular location">
    <subcellularLocation>
        <location evidence="1 7">Cell membrane</location>
        <topology evidence="1 7">Multi-pass membrane protein</topology>
    </subcellularLocation>
</comment>
<dbReference type="GO" id="GO:0055085">
    <property type="term" value="P:transmembrane transport"/>
    <property type="evidence" value="ECO:0007669"/>
    <property type="project" value="InterPro"/>
</dbReference>
<evidence type="ECO:0000256" key="7">
    <source>
        <dbReference type="RuleBase" id="RU363032"/>
    </source>
</evidence>
<reference evidence="10" key="1">
    <citation type="submission" date="2016-01" db="EMBL/GenBank/DDBJ databases">
        <authorList>
            <person name="Mitreva M."/>
            <person name="Pepin K.H."/>
            <person name="Mihindukulasuriya K.A."/>
            <person name="Fulton R."/>
            <person name="Fronick C."/>
            <person name="O'Laughlin M."/>
            <person name="Miner T."/>
            <person name="Herter B."/>
            <person name="Rosa B.A."/>
            <person name="Cordes M."/>
            <person name="Tomlinson C."/>
            <person name="Wollam A."/>
            <person name="Palsikar V.B."/>
            <person name="Mardis E.R."/>
            <person name="Wilson R.K."/>
        </authorList>
    </citation>
    <scope>NUCLEOTIDE SEQUENCE [LARGE SCALE GENOMIC DNA]</scope>
    <source>
        <strain evidence="10">DNF00896</strain>
    </source>
</reference>
<evidence type="ECO:0000256" key="1">
    <source>
        <dbReference type="ARBA" id="ARBA00004651"/>
    </source>
</evidence>
<evidence type="ECO:0000256" key="5">
    <source>
        <dbReference type="ARBA" id="ARBA00022989"/>
    </source>
</evidence>
<keyword evidence="3" id="KW-1003">Cell membrane</keyword>
<organism evidence="9 10">
    <name type="scientific">Lachnoanaerobaculum saburreum</name>
    <dbReference type="NCBI Taxonomy" id="467210"/>
    <lineage>
        <taxon>Bacteria</taxon>
        <taxon>Bacillati</taxon>
        <taxon>Bacillota</taxon>
        <taxon>Clostridia</taxon>
        <taxon>Lachnospirales</taxon>
        <taxon>Lachnospiraceae</taxon>
        <taxon>Lachnoanaerobaculum</taxon>
    </lineage>
</organism>
<comment type="caution">
    <text evidence="9">The sequence shown here is derived from an EMBL/GenBank/DDBJ whole genome shotgun (WGS) entry which is preliminary data.</text>
</comment>
<dbReference type="InterPro" id="IPR050901">
    <property type="entry name" value="BP-dep_ABC_trans_perm"/>
</dbReference>
<dbReference type="GO" id="GO:0005886">
    <property type="term" value="C:plasma membrane"/>
    <property type="evidence" value="ECO:0007669"/>
    <property type="project" value="UniProtKB-SubCell"/>
</dbReference>
<keyword evidence="10" id="KW-1185">Reference proteome</keyword>
<dbReference type="Pfam" id="PF00528">
    <property type="entry name" value="BPD_transp_1"/>
    <property type="match status" value="1"/>
</dbReference>
<evidence type="ECO:0000256" key="4">
    <source>
        <dbReference type="ARBA" id="ARBA00022692"/>
    </source>
</evidence>
<dbReference type="SUPFAM" id="SSF161098">
    <property type="entry name" value="MetI-like"/>
    <property type="match status" value="1"/>
</dbReference>
<dbReference type="PANTHER" id="PTHR32243">
    <property type="entry name" value="MALTOSE TRANSPORT SYSTEM PERMEASE-RELATED"/>
    <property type="match status" value="1"/>
</dbReference>
<evidence type="ECO:0000256" key="6">
    <source>
        <dbReference type="ARBA" id="ARBA00023136"/>
    </source>
</evidence>
<evidence type="ECO:0000259" key="8">
    <source>
        <dbReference type="PROSITE" id="PS50928"/>
    </source>
</evidence>
<sequence>MSLWLLYSYIKDIPVTLEEAAWMDGATRLEVVRFILAPLILPGLLTTGLFAFIRAYGDLLFARTFILSPENRTVAMALTDYQSLYKTTWETQMAASVITMIPTLIIFIFIQKFLIKGLLGDSIKG</sequence>
<name>A0A133ZZF2_9FIRM</name>
<proteinExistence type="inferred from homology"/>
<dbReference type="Proteomes" id="UP000070394">
    <property type="component" value="Unassembled WGS sequence"/>
</dbReference>
<feature type="transmembrane region" description="Helical" evidence="7">
    <location>
        <begin position="31"/>
        <end position="53"/>
    </location>
</feature>
<evidence type="ECO:0000256" key="3">
    <source>
        <dbReference type="ARBA" id="ARBA00022475"/>
    </source>
</evidence>
<feature type="transmembrane region" description="Helical" evidence="7">
    <location>
        <begin position="93"/>
        <end position="115"/>
    </location>
</feature>
<comment type="similarity">
    <text evidence="7">Belongs to the binding-protein-dependent transport system permease family.</text>
</comment>
<accession>A0A133ZZF2</accession>
<dbReference type="STRING" id="467210.HMPREF1866_00268"/>
<dbReference type="PROSITE" id="PS50928">
    <property type="entry name" value="ABC_TM1"/>
    <property type="match status" value="1"/>
</dbReference>
<keyword evidence="2 7" id="KW-0813">Transport</keyword>
<evidence type="ECO:0000256" key="2">
    <source>
        <dbReference type="ARBA" id="ARBA00022448"/>
    </source>
</evidence>